<feature type="region of interest" description="Disordered" evidence="1">
    <location>
        <begin position="1"/>
        <end position="54"/>
    </location>
</feature>
<dbReference type="AlphaFoldDB" id="A0AAV4DEU1"/>
<dbReference type="Proteomes" id="UP000735302">
    <property type="component" value="Unassembled WGS sequence"/>
</dbReference>
<sequence>MAYPQQDDLGLSGPLSGQGAGGGARTPDRWKPTDLRADSLTTVPPPSPSTAAAAPRYLNIEEWLKYQAKQRKARKGENRSMKMNEASYNWFMPGMTHRSSLIPDHQRPGLTTLVFSISQDDSKTVSNLR</sequence>
<organism evidence="2 3">
    <name type="scientific">Plakobranchus ocellatus</name>
    <dbReference type="NCBI Taxonomy" id="259542"/>
    <lineage>
        <taxon>Eukaryota</taxon>
        <taxon>Metazoa</taxon>
        <taxon>Spiralia</taxon>
        <taxon>Lophotrochozoa</taxon>
        <taxon>Mollusca</taxon>
        <taxon>Gastropoda</taxon>
        <taxon>Heterobranchia</taxon>
        <taxon>Euthyneura</taxon>
        <taxon>Panpulmonata</taxon>
        <taxon>Sacoglossa</taxon>
        <taxon>Placobranchoidea</taxon>
        <taxon>Plakobranchidae</taxon>
        <taxon>Plakobranchus</taxon>
    </lineage>
</organism>
<gene>
    <name evidence="2" type="ORF">PoB_006901500</name>
</gene>
<keyword evidence="3" id="KW-1185">Reference proteome</keyword>
<feature type="compositionally biased region" description="Low complexity" evidence="1">
    <location>
        <begin position="1"/>
        <end position="15"/>
    </location>
</feature>
<name>A0AAV4DEU1_9GAST</name>
<comment type="caution">
    <text evidence="2">The sequence shown here is derived from an EMBL/GenBank/DDBJ whole genome shotgun (WGS) entry which is preliminary data.</text>
</comment>
<feature type="compositionally biased region" description="Basic and acidic residues" evidence="1">
    <location>
        <begin position="26"/>
        <end position="37"/>
    </location>
</feature>
<evidence type="ECO:0000256" key="1">
    <source>
        <dbReference type="SAM" id="MobiDB-lite"/>
    </source>
</evidence>
<evidence type="ECO:0000313" key="2">
    <source>
        <dbReference type="EMBL" id="GFO42510.1"/>
    </source>
</evidence>
<proteinExistence type="predicted"/>
<accession>A0AAV4DEU1</accession>
<evidence type="ECO:0000313" key="3">
    <source>
        <dbReference type="Proteomes" id="UP000735302"/>
    </source>
</evidence>
<protein>
    <submittedName>
        <fullName evidence="2">Uncharacterized protein</fullName>
    </submittedName>
</protein>
<reference evidence="2 3" key="1">
    <citation type="journal article" date="2021" name="Elife">
        <title>Chloroplast acquisition without the gene transfer in kleptoplastic sea slugs, Plakobranchus ocellatus.</title>
        <authorList>
            <person name="Maeda T."/>
            <person name="Takahashi S."/>
            <person name="Yoshida T."/>
            <person name="Shimamura S."/>
            <person name="Takaki Y."/>
            <person name="Nagai Y."/>
            <person name="Toyoda A."/>
            <person name="Suzuki Y."/>
            <person name="Arimoto A."/>
            <person name="Ishii H."/>
            <person name="Satoh N."/>
            <person name="Nishiyama T."/>
            <person name="Hasebe M."/>
            <person name="Maruyama T."/>
            <person name="Minagawa J."/>
            <person name="Obokata J."/>
            <person name="Shigenobu S."/>
        </authorList>
    </citation>
    <scope>NUCLEOTIDE SEQUENCE [LARGE SCALE GENOMIC DNA]</scope>
</reference>
<dbReference type="EMBL" id="BLXT01007807">
    <property type="protein sequence ID" value="GFO42510.1"/>
    <property type="molecule type" value="Genomic_DNA"/>
</dbReference>